<organism evidence="1 2">
    <name type="scientific">Triplophysa tibetana</name>
    <dbReference type="NCBI Taxonomy" id="1572043"/>
    <lineage>
        <taxon>Eukaryota</taxon>
        <taxon>Metazoa</taxon>
        <taxon>Chordata</taxon>
        <taxon>Craniata</taxon>
        <taxon>Vertebrata</taxon>
        <taxon>Euteleostomi</taxon>
        <taxon>Actinopterygii</taxon>
        <taxon>Neopterygii</taxon>
        <taxon>Teleostei</taxon>
        <taxon>Ostariophysi</taxon>
        <taxon>Cypriniformes</taxon>
        <taxon>Nemacheilidae</taxon>
        <taxon>Triplophysa</taxon>
    </lineage>
</organism>
<sequence length="298" mass="32216">MGFVLENQSTLTTIEKANEIWRMKFACRTPPPDIRYKRKPACSIHLPLVLKSLRASQTATETIQVCGIRDTTSRSLHQGTEVTDRLCMENATNAVSRHNLSEATVTSLGVSARSFAKLVTFQCGGRGVPEPSRKMDTALTGNFHERGLSSLQARGRPDRFTLGKRTLKQRSAAEATSYPWGGNWGWFVGWRRVPGGKVGSAFLPAWRDNGTHCRLRVVTAVVCVRPHTSPGCEVGSPSTVQWSVRSAVSTPGENGKLCDVPSREKVADGVEVFPLDLCYRGAASGGTGTGADVEGVLG</sequence>
<proteinExistence type="predicted"/>
<dbReference type="Proteomes" id="UP000324632">
    <property type="component" value="Chromosome 6"/>
</dbReference>
<name>A0A5A9PEP8_9TELE</name>
<evidence type="ECO:0000313" key="2">
    <source>
        <dbReference type="Proteomes" id="UP000324632"/>
    </source>
</evidence>
<dbReference type="AlphaFoldDB" id="A0A5A9PEP8"/>
<protein>
    <submittedName>
        <fullName evidence="1">Uncharacterized protein</fullName>
    </submittedName>
</protein>
<evidence type="ECO:0000313" key="1">
    <source>
        <dbReference type="EMBL" id="KAA0720155.1"/>
    </source>
</evidence>
<keyword evidence="2" id="KW-1185">Reference proteome</keyword>
<dbReference type="EMBL" id="SOYY01000006">
    <property type="protein sequence ID" value="KAA0720155.1"/>
    <property type="molecule type" value="Genomic_DNA"/>
</dbReference>
<reference evidence="1 2" key="1">
    <citation type="journal article" date="2019" name="Mol. Ecol. Resour.">
        <title>Chromosome-level genome assembly of Triplophysa tibetana, a fish adapted to the harsh high-altitude environment of the Tibetan Plateau.</title>
        <authorList>
            <person name="Yang X."/>
            <person name="Liu H."/>
            <person name="Ma Z."/>
            <person name="Zou Y."/>
            <person name="Zou M."/>
            <person name="Mao Y."/>
            <person name="Li X."/>
            <person name="Wang H."/>
            <person name="Chen T."/>
            <person name="Wang W."/>
            <person name="Yang R."/>
        </authorList>
    </citation>
    <scope>NUCLEOTIDE SEQUENCE [LARGE SCALE GENOMIC DNA]</scope>
    <source>
        <strain evidence="1">TTIB1903HZAU</strain>
        <tissue evidence="1">Muscle</tissue>
    </source>
</reference>
<accession>A0A5A9PEP8</accession>
<comment type="caution">
    <text evidence="1">The sequence shown here is derived from an EMBL/GenBank/DDBJ whole genome shotgun (WGS) entry which is preliminary data.</text>
</comment>
<gene>
    <name evidence="1" type="ORF">E1301_Tti008218</name>
</gene>